<sequence>MHSVPALLLSLVRLLQRSAALRLASLARSGFAVVFFPSQLDSSHGARKKTRMTNPGSRCKGSCIIGPLIPEKGGIAGPVFSSRAVSRTIHKSAQWDMMTSVSRWLTLAVPHAPLFQKAPHPGWLMQSWLPSNEWKAAEIRMMVKTSFPDPRTESLARIPGMHLERRDGHGTLDAAKT</sequence>
<evidence type="ECO:0000313" key="2">
    <source>
        <dbReference type="EMBL" id="KAK4453441.1"/>
    </source>
</evidence>
<name>A0AAV9H3E4_9PEZI</name>
<dbReference type="Proteomes" id="UP001321760">
    <property type="component" value="Unassembled WGS sequence"/>
</dbReference>
<feature type="signal peptide" evidence="1">
    <location>
        <begin position="1"/>
        <end position="20"/>
    </location>
</feature>
<proteinExistence type="predicted"/>
<gene>
    <name evidence="2" type="ORF">QBC34DRAFT_395633</name>
</gene>
<accession>A0AAV9H3E4</accession>
<protein>
    <recommendedName>
        <fullName evidence="4">Secreted protein</fullName>
    </recommendedName>
</protein>
<keyword evidence="3" id="KW-1185">Reference proteome</keyword>
<comment type="caution">
    <text evidence="2">The sequence shown here is derived from an EMBL/GenBank/DDBJ whole genome shotgun (WGS) entry which is preliminary data.</text>
</comment>
<organism evidence="2 3">
    <name type="scientific">Podospora aff. communis PSN243</name>
    <dbReference type="NCBI Taxonomy" id="3040156"/>
    <lineage>
        <taxon>Eukaryota</taxon>
        <taxon>Fungi</taxon>
        <taxon>Dikarya</taxon>
        <taxon>Ascomycota</taxon>
        <taxon>Pezizomycotina</taxon>
        <taxon>Sordariomycetes</taxon>
        <taxon>Sordariomycetidae</taxon>
        <taxon>Sordariales</taxon>
        <taxon>Podosporaceae</taxon>
        <taxon>Podospora</taxon>
    </lineage>
</organism>
<evidence type="ECO:0000256" key="1">
    <source>
        <dbReference type="SAM" id="SignalP"/>
    </source>
</evidence>
<reference evidence="2" key="2">
    <citation type="submission" date="2023-05" db="EMBL/GenBank/DDBJ databases">
        <authorList>
            <consortium name="Lawrence Berkeley National Laboratory"/>
            <person name="Steindorff A."/>
            <person name="Hensen N."/>
            <person name="Bonometti L."/>
            <person name="Westerberg I."/>
            <person name="Brannstrom I.O."/>
            <person name="Guillou S."/>
            <person name="Cros-Aarteil S."/>
            <person name="Calhoun S."/>
            <person name="Haridas S."/>
            <person name="Kuo A."/>
            <person name="Mondo S."/>
            <person name="Pangilinan J."/>
            <person name="Riley R."/>
            <person name="Labutti K."/>
            <person name="Andreopoulos B."/>
            <person name="Lipzen A."/>
            <person name="Chen C."/>
            <person name="Yanf M."/>
            <person name="Daum C."/>
            <person name="Ng V."/>
            <person name="Clum A."/>
            <person name="Ohm R."/>
            <person name="Martin F."/>
            <person name="Silar P."/>
            <person name="Natvig D."/>
            <person name="Lalanne C."/>
            <person name="Gautier V."/>
            <person name="Ament-Velasquez S.L."/>
            <person name="Kruys A."/>
            <person name="Hutchinson M.I."/>
            <person name="Powell A.J."/>
            <person name="Barry K."/>
            <person name="Miller A.N."/>
            <person name="Grigoriev I.V."/>
            <person name="Debuchy R."/>
            <person name="Gladieux P."/>
            <person name="Thoren M.H."/>
            <person name="Johannesson H."/>
        </authorList>
    </citation>
    <scope>NUCLEOTIDE SEQUENCE</scope>
    <source>
        <strain evidence="2">PSN243</strain>
    </source>
</reference>
<keyword evidence="1" id="KW-0732">Signal</keyword>
<evidence type="ECO:0008006" key="4">
    <source>
        <dbReference type="Google" id="ProtNLM"/>
    </source>
</evidence>
<evidence type="ECO:0000313" key="3">
    <source>
        <dbReference type="Proteomes" id="UP001321760"/>
    </source>
</evidence>
<reference evidence="2" key="1">
    <citation type="journal article" date="2023" name="Mol. Phylogenet. Evol.">
        <title>Genome-scale phylogeny and comparative genomics of the fungal order Sordariales.</title>
        <authorList>
            <person name="Hensen N."/>
            <person name="Bonometti L."/>
            <person name="Westerberg I."/>
            <person name="Brannstrom I.O."/>
            <person name="Guillou S."/>
            <person name="Cros-Aarteil S."/>
            <person name="Calhoun S."/>
            <person name="Haridas S."/>
            <person name="Kuo A."/>
            <person name="Mondo S."/>
            <person name="Pangilinan J."/>
            <person name="Riley R."/>
            <person name="LaButti K."/>
            <person name="Andreopoulos B."/>
            <person name="Lipzen A."/>
            <person name="Chen C."/>
            <person name="Yan M."/>
            <person name="Daum C."/>
            <person name="Ng V."/>
            <person name="Clum A."/>
            <person name="Steindorff A."/>
            <person name="Ohm R.A."/>
            <person name="Martin F."/>
            <person name="Silar P."/>
            <person name="Natvig D.O."/>
            <person name="Lalanne C."/>
            <person name="Gautier V."/>
            <person name="Ament-Velasquez S.L."/>
            <person name="Kruys A."/>
            <person name="Hutchinson M.I."/>
            <person name="Powell A.J."/>
            <person name="Barry K."/>
            <person name="Miller A.N."/>
            <person name="Grigoriev I.V."/>
            <person name="Debuchy R."/>
            <person name="Gladieux P."/>
            <person name="Hiltunen Thoren M."/>
            <person name="Johannesson H."/>
        </authorList>
    </citation>
    <scope>NUCLEOTIDE SEQUENCE</scope>
    <source>
        <strain evidence="2">PSN243</strain>
    </source>
</reference>
<dbReference type="EMBL" id="MU865920">
    <property type="protein sequence ID" value="KAK4453441.1"/>
    <property type="molecule type" value="Genomic_DNA"/>
</dbReference>
<dbReference type="AlphaFoldDB" id="A0AAV9H3E4"/>
<feature type="chain" id="PRO_5043552649" description="Secreted protein" evidence="1">
    <location>
        <begin position="21"/>
        <end position="177"/>
    </location>
</feature>